<accession>A0A0C2WPH0</accession>
<feature type="region of interest" description="Disordered" evidence="1">
    <location>
        <begin position="73"/>
        <end position="94"/>
    </location>
</feature>
<keyword evidence="2" id="KW-0812">Transmembrane</keyword>
<dbReference type="OrthoDB" id="2525787at2759"/>
<evidence type="ECO:0000256" key="2">
    <source>
        <dbReference type="SAM" id="Phobius"/>
    </source>
</evidence>
<feature type="signal peptide" evidence="3">
    <location>
        <begin position="1"/>
        <end position="21"/>
    </location>
</feature>
<feature type="chain" id="PRO_5002170302" evidence="3">
    <location>
        <begin position="22"/>
        <end position="157"/>
    </location>
</feature>
<dbReference type="Proteomes" id="UP000054549">
    <property type="component" value="Unassembled WGS sequence"/>
</dbReference>
<feature type="transmembrane region" description="Helical" evidence="2">
    <location>
        <begin position="115"/>
        <end position="135"/>
    </location>
</feature>
<reference evidence="4 5" key="1">
    <citation type="submission" date="2014-04" db="EMBL/GenBank/DDBJ databases">
        <title>Evolutionary Origins and Diversification of the Mycorrhizal Mutualists.</title>
        <authorList>
            <consortium name="DOE Joint Genome Institute"/>
            <consortium name="Mycorrhizal Genomics Consortium"/>
            <person name="Kohler A."/>
            <person name="Kuo A."/>
            <person name="Nagy L.G."/>
            <person name="Floudas D."/>
            <person name="Copeland A."/>
            <person name="Barry K.W."/>
            <person name="Cichocki N."/>
            <person name="Veneault-Fourrey C."/>
            <person name="LaButti K."/>
            <person name="Lindquist E.A."/>
            <person name="Lipzen A."/>
            <person name="Lundell T."/>
            <person name="Morin E."/>
            <person name="Murat C."/>
            <person name="Riley R."/>
            <person name="Ohm R."/>
            <person name="Sun H."/>
            <person name="Tunlid A."/>
            <person name="Henrissat B."/>
            <person name="Grigoriev I.V."/>
            <person name="Hibbett D.S."/>
            <person name="Martin F."/>
        </authorList>
    </citation>
    <scope>NUCLEOTIDE SEQUENCE [LARGE SCALE GENOMIC DNA]</scope>
    <source>
        <strain evidence="4 5">Koide BX008</strain>
    </source>
</reference>
<name>A0A0C2WPH0_AMAMK</name>
<proteinExistence type="predicted"/>
<dbReference type="EMBL" id="KN818258">
    <property type="protein sequence ID" value="KIL63532.1"/>
    <property type="molecule type" value="Genomic_DNA"/>
</dbReference>
<organism evidence="4 5">
    <name type="scientific">Amanita muscaria (strain Koide BX008)</name>
    <dbReference type="NCBI Taxonomy" id="946122"/>
    <lineage>
        <taxon>Eukaryota</taxon>
        <taxon>Fungi</taxon>
        <taxon>Dikarya</taxon>
        <taxon>Basidiomycota</taxon>
        <taxon>Agaricomycotina</taxon>
        <taxon>Agaricomycetes</taxon>
        <taxon>Agaricomycetidae</taxon>
        <taxon>Agaricales</taxon>
        <taxon>Pluteineae</taxon>
        <taxon>Amanitaceae</taxon>
        <taxon>Amanita</taxon>
    </lineage>
</organism>
<keyword evidence="3" id="KW-0732">Signal</keyword>
<gene>
    <name evidence="4" type="ORF">M378DRAFT_164423</name>
</gene>
<keyword evidence="2" id="KW-1133">Transmembrane helix</keyword>
<keyword evidence="2" id="KW-0472">Membrane</keyword>
<evidence type="ECO:0000256" key="3">
    <source>
        <dbReference type="SAM" id="SignalP"/>
    </source>
</evidence>
<keyword evidence="5" id="KW-1185">Reference proteome</keyword>
<dbReference type="HOGENOM" id="CLU_117948_0_0_1"/>
<dbReference type="AlphaFoldDB" id="A0A0C2WPH0"/>
<evidence type="ECO:0000256" key="1">
    <source>
        <dbReference type="SAM" id="MobiDB-lite"/>
    </source>
</evidence>
<dbReference type="InParanoid" id="A0A0C2WPH0"/>
<sequence length="157" mass="17337">MLIRLSTAVALCLTFLTFTLASSIHDDSSNNNVTQVELSCSPFGRCEPCPEDALQEPFCRPFGNRRLVHCVNDSGDGQRHSPPESLNHQDSGHPEGETIAWESCGRIPHQERADFYEFVACNILFAVIALVVLFARSKRLQAIQARQLAARIGLGGR</sequence>
<evidence type="ECO:0000313" key="4">
    <source>
        <dbReference type="EMBL" id="KIL63532.1"/>
    </source>
</evidence>
<evidence type="ECO:0000313" key="5">
    <source>
        <dbReference type="Proteomes" id="UP000054549"/>
    </source>
</evidence>
<protein>
    <submittedName>
        <fullName evidence="4">Uncharacterized protein</fullName>
    </submittedName>
</protein>